<evidence type="ECO:0000313" key="3">
    <source>
        <dbReference type="Proteomes" id="UP000662939"/>
    </source>
</evidence>
<dbReference type="Pfam" id="PF22677">
    <property type="entry name" value="Ble-like_N"/>
    <property type="match status" value="1"/>
</dbReference>
<dbReference type="InterPro" id="IPR029068">
    <property type="entry name" value="Glyas_Bleomycin-R_OHBP_Dase"/>
</dbReference>
<accession>A0A895XP30</accession>
<gene>
    <name evidence="2" type="ORF">JQS30_09475</name>
</gene>
<name>A0A895XP30_9ACTN</name>
<dbReference type="EMBL" id="CP070496">
    <property type="protein sequence ID" value="QSB04050.1"/>
    <property type="molecule type" value="Genomic_DNA"/>
</dbReference>
<keyword evidence="3" id="KW-1185">Reference proteome</keyword>
<dbReference type="RefSeq" id="WP_213170049.1">
    <property type="nucleotide sequence ID" value="NZ_CP070496.1"/>
</dbReference>
<proteinExistence type="predicted"/>
<dbReference type="KEGG" id="nav:JQS30_09475"/>
<dbReference type="PROSITE" id="PS51819">
    <property type="entry name" value="VOC"/>
    <property type="match status" value="1"/>
</dbReference>
<feature type="domain" description="VOC" evidence="1">
    <location>
        <begin position="3"/>
        <end position="129"/>
    </location>
</feature>
<evidence type="ECO:0000259" key="1">
    <source>
        <dbReference type="PROSITE" id="PS51819"/>
    </source>
</evidence>
<dbReference type="PANTHER" id="PTHR36503">
    <property type="entry name" value="BLR2520 PROTEIN"/>
    <property type="match status" value="1"/>
</dbReference>
<organism evidence="2 3">
    <name type="scientific">Natronoglycomyces albus</name>
    <dbReference type="NCBI Taxonomy" id="2811108"/>
    <lineage>
        <taxon>Bacteria</taxon>
        <taxon>Bacillati</taxon>
        <taxon>Actinomycetota</taxon>
        <taxon>Actinomycetes</taxon>
        <taxon>Glycomycetales</taxon>
        <taxon>Glycomycetaceae</taxon>
        <taxon>Natronoglycomyces</taxon>
    </lineage>
</organism>
<dbReference type="SUPFAM" id="SSF54593">
    <property type="entry name" value="Glyoxalase/Bleomycin resistance protein/Dihydroxybiphenyl dioxygenase"/>
    <property type="match status" value="1"/>
</dbReference>
<dbReference type="Proteomes" id="UP000662939">
    <property type="component" value="Chromosome"/>
</dbReference>
<evidence type="ECO:0000313" key="2">
    <source>
        <dbReference type="EMBL" id="QSB04050.1"/>
    </source>
</evidence>
<dbReference type="PANTHER" id="PTHR36503:SF2">
    <property type="entry name" value="BLR2408 PROTEIN"/>
    <property type="match status" value="1"/>
</dbReference>
<dbReference type="InterPro" id="IPR053863">
    <property type="entry name" value="Glyoxy/Ble-like_N"/>
</dbReference>
<dbReference type="Gene3D" id="3.10.180.10">
    <property type="entry name" value="2,3-Dihydroxybiphenyl 1,2-Dioxygenase, domain 1"/>
    <property type="match status" value="1"/>
</dbReference>
<sequence>MGNSVYINIPIENLERSKKFFGALGWKSVPEFSDDNAACMAISEHTYIMLLTKDFFPTFTDKAIADTKSSVAALYCIAVDSKEEVDSYVEKALHNGATEGKEFPNRGEPDMYFRSVYDPDGHGWEFIYMPEHSPSHPG</sequence>
<dbReference type="InterPro" id="IPR037523">
    <property type="entry name" value="VOC_core"/>
</dbReference>
<protein>
    <submittedName>
        <fullName evidence="2">Glyoxalase</fullName>
    </submittedName>
</protein>
<reference evidence="2" key="1">
    <citation type="submission" date="2021-02" db="EMBL/GenBank/DDBJ databases">
        <title>Natronoglycomyces albus gen. nov., sp. nov, a haloalkaliphilic actinobacterium from a soda solonchak soil.</title>
        <authorList>
            <person name="Sorokin D.Y."/>
            <person name="Khijniak T.V."/>
            <person name="Zakharycheva A.P."/>
            <person name="Boueva O.V."/>
            <person name="Ariskina E.V."/>
            <person name="Hahnke R.L."/>
            <person name="Bunk B."/>
            <person name="Sproer C."/>
            <person name="Schumann P."/>
            <person name="Evtushenko L.I."/>
            <person name="Kublanov I.V."/>
        </authorList>
    </citation>
    <scope>NUCLEOTIDE SEQUENCE</scope>
    <source>
        <strain evidence="2">DSM 106290</strain>
    </source>
</reference>
<dbReference type="AlphaFoldDB" id="A0A895XP30"/>